<keyword evidence="1" id="KW-0028">Amino-acid biosynthesis</keyword>
<dbReference type="HOGENOM" id="CLU_012368_2_0_1"/>
<name>A3LTT4_PICST</name>
<dbReference type="Gene3D" id="3.60.20.10">
    <property type="entry name" value="Glutamine Phosphoribosylpyrophosphate, subunit 1, domain 1"/>
    <property type="match status" value="1"/>
</dbReference>
<dbReference type="InterPro" id="IPR001962">
    <property type="entry name" value="Asn_synthase"/>
</dbReference>
<evidence type="ECO:0000313" key="6">
    <source>
        <dbReference type="EMBL" id="ABN66118.2"/>
    </source>
</evidence>
<dbReference type="OrthoDB" id="10252281at2759"/>
<dbReference type="eggNOG" id="KOG0573">
    <property type="taxonomic scope" value="Eukaryota"/>
</dbReference>
<protein>
    <submittedName>
        <fullName evidence="6">Glucosamine 6-phosphate synthetase and asparagine synthase-like protein</fullName>
    </submittedName>
</protein>
<dbReference type="InterPro" id="IPR051857">
    <property type="entry name" value="Asn_synthetase_domain"/>
</dbReference>
<evidence type="ECO:0000256" key="2">
    <source>
        <dbReference type="ARBA" id="ARBA00022888"/>
    </source>
</evidence>
<dbReference type="InterPro" id="IPR017932">
    <property type="entry name" value="GATase_2_dom"/>
</dbReference>
<dbReference type="CDD" id="cd01991">
    <property type="entry name" value="Asn_synthase_B_C"/>
    <property type="match status" value="1"/>
</dbReference>
<evidence type="ECO:0000256" key="3">
    <source>
        <dbReference type="ARBA" id="ARBA00022962"/>
    </source>
</evidence>
<dbReference type="SUPFAM" id="SSF52402">
    <property type="entry name" value="Adenine nucleotide alpha hydrolases-like"/>
    <property type="match status" value="1"/>
</dbReference>
<feature type="domain" description="Glutamine amidotransferase type-2" evidence="5">
    <location>
        <begin position="151"/>
        <end position="249"/>
    </location>
</feature>
<sequence>MCGILCSITPNYLLGVFPETHFWESNDSTEIEKFIQNDHILQPLSESDIKKLNNVEKLRDLHGIISKIKNNVKLAKFEKNAQLQQIQNQIDELTIGEKEDSPELENMDIFESLVYKVSSRGPDYLNYTQFKNSNWNYRTFSSILSLRQPFQSQPVQRDRFILQFNGELYNEQCLQGNDTSFIMNTLQDKLKCDSDDERAVLATLSELTGEFAIVLNDIKHNVVYFGRDCVGRRALSYSLEDSGLTISSLSDSTLIECANMIYKVDLNNLELRTFLYSEMFEEYSNDKSLHFSPLNYDVCANENSALDKVYCCLKNSTLVRQEAIYPLHHNESATLAILFSGGLDCSVIAGLICENILEKNHHKRYNVDLLTVGFDNPRTNQDASSSPDRELSKKSWFHIASKYNDLTLLNIRLVEINVSYKDWLLHRHRVRNLMYPCNTEMDMSIAIAFYFASANIGCMEMVELTRNDVSYEEFLKNECQYIKRDSEYKSTAKVLFSGLGADELFAGYSRHEAIFSTVITPESSEEQISECYKQLSSELVHDIDIIHRRNLGRDDRVISSWGKELRYPYLDEKFISMVINEIEPNFKFTYSFESVTSKKKKEPRIVMKPIRKYILRQLASRLGLEWVRNEAKRAIQFGAKSAKLEIGQSKIKGIDIIEL</sequence>
<dbReference type="PANTHER" id="PTHR45937:SF1">
    <property type="entry name" value="ASPARAGINE SYNTHETASE DOMAIN-CONTAINING PROTEIN 1"/>
    <property type="match status" value="1"/>
</dbReference>
<organism evidence="6 7">
    <name type="scientific">Scheffersomyces stipitis (strain ATCC 58785 / CBS 6054 / NBRC 10063 / NRRL Y-11545)</name>
    <name type="common">Yeast</name>
    <name type="synonym">Pichia stipitis</name>
    <dbReference type="NCBI Taxonomy" id="322104"/>
    <lineage>
        <taxon>Eukaryota</taxon>
        <taxon>Fungi</taxon>
        <taxon>Dikarya</taxon>
        <taxon>Ascomycota</taxon>
        <taxon>Saccharomycotina</taxon>
        <taxon>Pichiomycetes</taxon>
        <taxon>Debaryomycetaceae</taxon>
        <taxon>Scheffersomyces</taxon>
    </lineage>
</organism>
<dbReference type="KEGG" id="pic:PICST_35948"/>
<dbReference type="InterPro" id="IPR029055">
    <property type="entry name" value="Ntn_hydrolases_N"/>
</dbReference>
<evidence type="ECO:0000259" key="5">
    <source>
        <dbReference type="Pfam" id="PF13537"/>
    </source>
</evidence>
<evidence type="ECO:0000259" key="4">
    <source>
        <dbReference type="Pfam" id="PF00733"/>
    </source>
</evidence>
<proteinExistence type="predicted"/>
<dbReference type="EMBL" id="CP000498">
    <property type="protein sequence ID" value="ABN66118.2"/>
    <property type="molecule type" value="Genomic_DNA"/>
</dbReference>
<dbReference type="GO" id="GO:0006529">
    <property type="term" value="P:asparagine biosynthetic process"/>
    <property type="evidence" value="ECO:0007669"/>
    <property type="project" value="UniProtKB-KW"/>
</dbReference>
<dbReference type="FunCoup" id="A3LTT4">
    <property type="interactions" value="743"/>
</dbReference>
<dbReference type="Pfam" id="PF13537">
    <property type="entry name" value="GATase_7"/>
    <property type="match status" value="1"/>
</dbReference>
<gene>
    <name evidence="6" type="ORF">PICST_35948</name>
</gene>
<dbReference type="AlphaFoldDB" id="A3LTT4"/>
<dbReference type="InterPro" id="IPR014729">
    <property type="entry name" value="Rossmann-like_a/b/a_fold"/>
</dbReference>
<feature type="domain" description="Asparagine synthetase" evidence="4">
    <location>
        <begin position="490"/>
        <end position="636"/>
    </location>
</feature>
<accession>A3LTT4</accession>
<dbReference type="OMA" id="HAKICIL"/>
<keyword evidence="2" id="KW-0061">Asparagine biosynthesis</keyword>
<dbReference type="GeneID" id="4838491"/>
<keyword evidence="7" id="KW-1185">Reference proteome</keyword>
<dbReference type="SUPFAM" id="SSF56235">
    <property type="entry name" value="N-terminal nucleophile aminohydrolases (Ntn hydrolases)"/>
    <property type="match status" value="1"/>
</dbReference>
<dbReference type="Gene3D" id="3.40.50.620">
    <property type="entry name" value="HUPs"/>
    <property type="match status" value="1"/>
</dbReference>
<dbReference type="RefSeq" id="XP_001384147.2">
    <property type="nucleotide sequence ID" value="XM_001384110.1"/>
</dbReference>
<evidence type="ECO:0000313" key="7">
    <source>
        <dbReference type="Proteomes" id="UP000002258"/>
    </source>
</evidence>
<reference evidence="6 7" key="1">
    <citation type="journal article" date="2007" name="Nat. Biotechnol.">
        <title>Genome sequence of the lignocellulose-bioconverting and xylose-fermenting yeast Pichia stipitis.</title>
        <authorList>
            <person name="Jeffries T.W."/>
            <person name="Grigoriev I.V."/>
            <person name="Grimwood J."/>
            <person name="Laplaza J.M."/>
            <person name="Aerts A."/>
            <person name="Salamov A."/>
            <person name="Schmutz J."/>
            <person name="Lindquist E."/>
            <person name="Dehal P."/>
            <person name="Shapiro H."/>
            <person name="Jin Y.S."/>
            <person name="Passoth V."/>
            <person name="Richardson P.M."/>
        </authorList>
    </citation>
    <scope>NUCLEOTIDE SEQUENCE [LARGE SCALE GENOMIC DNA]</scope>
    <source>
        <strain evidence="7">ATCC 58785 / CBS 6054 / NBRC 10063 / NRRL Y-11545</strain>
    </source>
</reference>
<keyword evidence="3" id="KW-0315">Glutamine amidotransferase</keyword>
<dbReference type="STRING" id="322104.A3LTT4"/>
<dbReference type="Pfam" id="PF00733">
    <property type="entry name" value="Asn_synthase"/>
    <property type="match status" value="1"/>
</dbReference>
<evidence type="ECO:0000256" key="1">
    <source>
        <dbReference type="ARBA" id="ARBA00022605"/>
    </source>
</evidence>
<dbReference type="InParanoid" id="A3LTT4"/>
<dbReference type="GO" id="GO:0004066">
    <property type="term" value="F:asparagine synthase (glutamine-hydrolyzing) activity"/>
    <property type="evidence" value="ECO:0007669"/>
    <property type="project" value="InterPro"/>
</dbReference>
<dbReference type="Proteomes" id="UP000002258">
    <property type="component" value="Chromosome 4"/>
</dbReference>
<dbReference type="PANTHER" id="PTHR45937">
    <property type="entry name" value="ASPARAGINE SYNTHETASE DOMAIN-CONTAINING PROTEIN 1"/>
    <property type="match status" value="1"/>
</dbReference>